<keyword evidence="6" id="KW-1185">Reference proteome</keyword>
<organism evidence="5 6">
    <name type="scientific">Atta colombica</name>
    <dbReference type="NCBI Taxonomy" id="520822"/>
    <lineage>
        <taxon>Eukaryota</taxon>
        <taxon>Metazoa</taxon>
        <taxon>Ecdysozoa</taxon>
        <taxon>Arthropoda</taxon>
        <taxon>Hexapoda</taxon>
        <taxon>Insecta</taxon>
        <taxon>Pterygota</taxon>
        <taxon>Neoptera</taxon>
        <taxon>Endopterygota</taxon>
        <taxon>Hymenoptera</taxon>
        <taxon>Apocrita</taxon>
        <taxon>Aculeata</taxon>
        <taxon>Formicoidea</taxon>
        <taxon>Formicidae</taxon>
        <taxon>Myrmicinae</taxon>
        <taxon>Atta</taxon>
    </lineage>
</organism>
<protein>
    <submittedName>
        <fullName evidence="5">Protein kibra</fullName>
    </submittedName>
</protein>
<dbReference type="Proteomes" id="UP000078540">
    <property type="component" value="Unassembled WGS sequence"/>
</dbReference>
<dbReference type="InterPro" id="IPR051105">
    <property type="entry name" value="WWC/KIBRA_Hippo_Reg"/>
</dbReference>
<dbReference type="GO" id="GO:0006355">
    <property type="term" value="P:regulation of DNA-templated transcription"/>
    <property type="evidence" value="ECO:0007669"/>
    <property type="project" value="TreeGrafter"/>
</dbReference>
<accession>A0A195BMY1</accession>
<proteinExistence type="predicted"/>
<dbReference type="GO" id="GO:0060090">
    <property type="term" value="F:molecular adaptor activity"/>
    <property type="evidence" value="ECO:0007669"/>
    <property type="project" value="TreeGrafter"/>
</dbReference>
<evidence type="ECO:0000256" key="3">
    <source>
        <dbReference type="ARBA" id="ARBA00022553"/>
    </source>
</evidence>
<evidence type="ECO:0000256" key="1">
    <source>
        <dbReference type="ARBA" id="ARBA00004496"/>
    </source>
</evidence>
<dbReference type="SUPFAM" id="SSF51045">
    <property type="entry name" value="WW domain"/>
    <property type="match status" value="2"/>
</dbReference>
<dbReference type="InterPro" id="IPR001202">
    <property type="entry name" value="WW_dom"/>
</dbReference>
<dbReference type="PANTHER" id="PTHR14791">
    <property type="entry name" value="BOMB/KIRA PROTEINS"/>
    <property type="match status" value="1"/>
</dbReference>
<gene>
    <name evidence="5" type="ORF">ALC53_03983</name>
</gene>
<dbReference type="PANTHER" id="PTHR14791:SF29">
    <property type="entry name" value="PROTEIN KIBRA"/>
    <property type="match status" value="1"/>
</dbReference>
<reference evidence="5 6" key="1">
    <citation type="submission" date="2015-09" db="EMBL/GenBank/DDBJ databases">
        <title>Atta colombica WGS genome.</title>
        <authorList>
            <person name="Nygaard S."/>
            <person name="Hu H."/>
            <person name="Boomsma J."/>
            <person name="Zhang G."/>
        </authorList>
    </citation>
    <scope>NUCLEOTIDE SEQUENCE [LARGE SCALE GENOMIC DNA]</scope>
    <source>
        <strain evidence="5">Treedump-2</strain>
        <tissue evidence="5">Whole body</tissue>
    </source>
</reference>
<dbReference type="SMART" id="SM00456">
    <property type="entry name" value="WW"/>
    <property type="match status" value="2"/>
</dbReference>
<feature type="domain" description="WW" evidence="4">
    <location>
        <begin position="118"/>
        <end position="151"/>
    </location>
</feature>
<evidence type="ECO:0000259" key="4">
    <source>
        <dbReference type="PROSITE" id="PS50020"/>
    </source>
</evidence>
<dbReference type="GO" id="GO:0019900">
    <property type="term" value="F:kinase binding"/>
    <property type="evidence" value="ECO:0007669"/>
    <property type="project" value="TreeGrafter"/>
</dbReference>
<evidence type="ECO:0000313" key="5">
    <source>
        <dbReference type="EMBL" id="KYM86522.1"/>
    </source>
</evidence>
<dbReference type="GO" id="GO:0046621">
    <property type="term" value="P:negative regulation of organ growth"/>
    <property type="evidence" value="ECO:0007669"/>
    <property type="project" value="TreeGrafter"/>
</dbReference>
<dbReference type="STRING" id="520822.A0A195BMY1"/>
<dbReference type="PROSITE" id="PS01159">
    <property type="entry name" value="WW_DOMAIN_1"/>
    <property type="match status" value="1"/>
</dbReference>
<sequence length="283" mass="32790">MVVPFLRRSGKYARHICARAHGDQPTHTKELPAEFERRQHNWHQYESDEDSYAVEKSVRVEGTIERRNGEIPLPDGWDVAHDFDGKVYFIDHNTRKTTWIDPRDRFTKPQTFADCIGNELPLGWEEAYDKHVGAYYINHVNQTTQLEDPRQEWRAIQEAMLRDYMQTAHDVLEFEIKIDRIDIPGDSTVTIVRMAFGVVWAGFRTVTWQAASRQAREQAGKPGRQADFATRDWNVSRPLESALFCSPPRPPRRCWLPSRPSLRFGPIDIGFVPRLAKGAEEST</sequence>
<dbReference type="CDD" id="cd00201">
    <property type="entry name" value="WW"/>
    <property type="match status" value="2"/>
</dbReference>
<evidence type="ECO:0000313" key="6">
    <source>
        <dbReference type="Proteomes" id="UP000078540"/>
    </source>
</evidence>
<dbReference type="Gene3D" id="2.20.70.10">
    <property type="match status" value="2"/>
</dbReference>
<dbReference type="InterPro" id="IPR036020">
    <property type="entry name" value="WW_dom_sf"/>
</dbReference>
<name>A0A195BMY1_9HYME</name>
<keyword evidence="3" id="KW-0597">Phosphoprotein</keyword>
<dbReference type="EMBL" id="KQ976440">
    <property type="protein sequence ID" value="KYM86522.1"/>
    <property type="molecule type" value="Genomic_DNA"/>
</dbReference>
<feature type="domain" description="WW" evidence="4">
    <location>
        <begin position="71"/>
        <end position="104"/>
    </location>
</feature>
<keyword evidence="2" id="KW-0963">Cytoplasm</keyword>
<dbReference type="GO" id="GO:0005737">
    <property type="term" value="C:cytoplasm"/>
    <property type="evidence" value="ECO:0007669"/>
    <property type="project" value="UniProtKB-SubCell"/>
</dbReference>
<dbReference type="AlphaFoldDB" id="A0A195BMY1"/>
<dbReference type="PROSITE" id="PS50020">
    <property type="entry name" value="WW_DOMAIN_2"/>
    <property type="match status" value="2"/>
</dbReference>
<dbReference type="GO" id="GO:0035330">
    <property type="term" value="P:regulation of hippo signaling"/>
    <property type="evidence" value="ECO:0007669"/>
    <property type="project" value="TreeGrafter"/>
</dbReference>
<evidence type="ECO:0000256" key="2">
    <source>
        <dbReference type="ARBA" id="ARBA00022490"/>
    </source>
</evidence>
<dbReference type="Pfam" id="PF00397">
    <property type="entry name" value="WW"/>
    <property type="match status" value="2"/>
</dbReference>
<dbReference type="GO" id="GO:0016477">
    <property type="term" value="P:cell migration"/>
    <property type="evidence" value="ECO:0007669"/>
    <property type="project" value="TreeGrafter"/>
</dbReference>
<comment type="subcellular location">
    <subcellularLocation>
        <location evidence="1">Cytoplasm</location>
    </subcellularLocation>
</comment>